<reference evidence="2" key="1">
    <citation type="submission" date="2020-06" db="EMBL/GenBank/DDBJ databases">
        <title>WGS assembly of Ceratodon purpureus strain R40.</title>
        <authorList>
            <person name="Carey S.B."/>
            <person name="Jenkins J."/>
            <person name="Shu S."/>
            <person name="Lovell J.T."/>
            <person name="Sreedasyam A."/>
            <person name="Maumus F."/>
            <person name="Tiley G.P."/>
            <person name="Fernandez-Pozo N."/>
            <person name="Barry K."/>
            <person name="Chen C."/>
            <person name="Wang M."/>
            <person name="Lipzen A."/>
            <person name="Daum C."/>
            <person name="Saski C.A."/>
            <person name="Payton A.C."/>
            <person name="Mcbreen J.C."/>
            <person name="Conrad R.E."/>
            <person name="Kollar L.M."/>
            <person name="Olsson S."/>
            <person name="Huttunen S."/>
            <person name="Landis J.B."/>
            <person name="Wickett N.J."/>
            <person name="Johnson M.G."/>
            <person name="Rensing S.A."/>
            <person name="Grimwood J."/>
            <person name="Schmutz J."/>
            <person name="Mcdaniel S.F."/>
        </authorList>
    </citation>
    <scope>NUCLEOTIDE SEQUENCE</scope>
    <source>
        <strain evidence="2">R40</strain>
    </source>
</reference>
<dbReference type="Proteomes" id="UP000822688">
    <property type="component" value="Chromosome 4"/>
</dbReference>
<organism evidence="2 3">
    <name type="scientific">Ceratodon purpureus</name>
    <name type="common">Fire moss</name>
    <name type="synonym">Dicranum purpureum</name>
    <dbReference type="NCBI Taxonomy" id="3225"/>
    <lineage>
        <taxon>Eukaryota</taxon>
        <taxon>Viridiplantae</taxon>
        <taxon>Streptophyta</taxon>
        <taxon>Embryophyta</taxon>
        <taxon>Bryophyta</taxon>
        <taxon>Bryophytina</taxon>
        <taxon>Bryopsida</taxon>
        <taxon>Dicranidae</taxon>
        <taxon>Pseudoditrichales</taxon>
        <taxon>Ditrichaceae</taxon>
        <taxon>Ceratodon</taxon>
    </lineage>
</organism>
<dbReference type="EMBL" id="CM026424">
    <property type="protein sequence ID" value="KAG0580910.1"/>
    <property type="molecule type" value="Genomic_DNA"/>
</dbReference>
<keyword evidence="3" id="KW-1185">Reference proteome</keyword>
<feature type="transmembrane region" description="Helical" evidence="1">
    <location>
        <begin position="312"/>
        <end position="334"/>
    </location>
</feature>
<proteinExistence type="predicted"/>
<protein>
    <submittedName>
        <fullName evidence="2">Uncharacterized protein</fullName>
    </submittedName>
</protein>
<name>A0A8T0IB03_CERPU</name>
<evidence type="ECO:0000256" key="1">
    <source>
        <dbReference type="SAM" id="Phobius"/>
    </source>
</evidence>
<dbReference type="PANTHER" id="PTHR33133:SF1">
    <property type="entry name" value="EXPRESSED PROTEIN-RELATED"/>
    <property type="match status" value="1"/>
</dbReference>
<feature type="transmembrane region" description="Helical" evidence="1">
    <location>
        <begin position="183"/>
        <end position="205"/>
    </location>
</feature>
<accession>A0A8T0IB03</accession>
<feature type="transmembrane region" description="Helical" evidence="1">
    <location>
        <begin position="73"/>
        <end position="97"/>
    </location>
</feature>
<comment type="caution">
    <text evidence="2">The sequence shown here is derived from an EMBL/GenBank/DDBJ whole genome shotgun (WGS) entry which is preliminary data.</text>
</comment>
<evidence type="ECO:0000313" key="3">
    <source>
        <dbReference type="Proteomes" id="UP000822688"/>
    </source>
</evidence>
<feature type="transmembrane region" description="Helical" evidence="1">
    <location>
        <begin position="217"/>
        <end position="250"/>
    </location>
</feature>
<keyword evidence="1" id="KW-0472">Membrane</keyword>
<keyword evidence="1" id="KW-1133">Transmembrane helix</keyword>
<sequence length="375" mass="41716">MVHREVRKPGQAMELPEGEHDEELGLLEYISFRDKQAKLESHRWAGYSESHPAIQVLDILQESTSILRKHNGVLLTVALALAVPLSTLLLSHVLLLLPLMENLVRSVQSSADQRFPSHQTGYRKLAEAVMATVVDIPLSALFSPLLKAGVAYVVATNYGRKKLKLADVFDNLQKTWSLLLHTFMWTSSVYLTFAITFTTTLWFASRAGSASSTFFSNLALLIATLTILALAAALAFANVACNLAYVVSVLEGTPGKEALLQSVRLLKPRIEVALLLFLVTNVNATILDILFEFHIIRGDASIIYDKYWEAPLLVCMHSFVHLFDAIMVCVLYFICKSSEPDQACRQLPHPAVEHFSSSLTELADVRSPRSPFSYR</sequence>
<gene>
    <name evidence="2" type="ORF">KC19_4G209900</name>
</gene>
<dbReference type="AlphaFoldDB" id="A0A8T0IB03"/>
<evidence type="ECO:0000313" key="2">
    <source>
        <dbReference type="EMBL" id="KAG0580910.1"/>
    </source>
</evidence>
<feature type="transmembrane region" description="Helical" evidence="1">
    <location>
        <begin position="270"/>
        <end position="291"/>
    </location>
</feature>
<dbReference type="PANTHER" id="PTHR33133">
    <property type="entry name" value="OS08G0107100 PROTEIN-RELATED"/>
    <property type="match status" value="1"/>
</dbReference>
<keyword evidence="1" id="KW-0812">Transmembrane</keyword>